<proteinExistence type="predicted"/>
<evidence type="ECO:0000256" key="1">
    <source>
        <dbReference type="SAM" id="MobiDB-lite"/>
    </source>
</evidence>
<dbReference type="Proteomes" id="UP001597083">
    <property type="component" value="Unassembled WGS sequence"/>
</dbReference>
<feature type="compositionally biased region" description="Basic and acidic residues" evidence="1">
    <location>
        <begin position="77"/>
        <end position="86"/>
    </location>
</feature>
<name>A0ABW3CB22_9ACTN</name>
<feature type="region of interest" description="Disordered" evidence="1">
    <location>
        <begin position="77"/>
        <end position="105"/>
    </location>
</feature>
<sequence>MAPQRPSGARPQAEDDALFAWSSAINIELDLDEDDATNEQSIQRALDNHPLVGGHVWLLLSHVQANPDRLIAAADLSRRQHADRQGDLSTGGTDLDPEAEYASQV</sequence>
<comment type="caution">
    <text evidence="2">The sequence shown here is derived from an EMBL/GenBank/DDBJ whole genome shotgun (WGS) entry which is preliminary data.</text>
</comment>
<feature type="non-terminal residue" evidence="2">
    <location>
        <position position="105"/>
    </location>
</feature>
<keyword evidence="3" id="KW-1185">Reference proteome</keyword>
<protein>
    <submittedName>
        <fullName evidence="2">Uncharacterized protein</fullName>
    </submittedName>
</protein>
<accession>A0ABW3CB22</accession>
<gene>
    <name evidence="2" type="ORF">ACFQ07_05815</name>
</gene>
<evidence type="ECO:0000313" key="3">
    <source>
        <dbReference type="Proteomes" id="UP001597083"/>
    </source>
</evidence>
<evidence type="ECO:0000313" key="2">
    <source>
        <dbReference type="EMBL" id="MFD0851725.1"/>
    </source>
</evidence>
<dbReference type="EMBL" id="JBHTIR010000727">
    <property type="protein sequence ID" value="MFD0851725.1"/>
    <property type="molecule type" value="Genomic_DNA"/>
</dbReference>
<organism evidence="2 3">
    <name type="scientific">Actinomadura adrarensis</name>
    <dbReference type="NCBI Taxonomy" id="1819600"/>
    <lineage>
        <taxon>Bacteria</taxon>
        <taxon>Bacillati</taxon>
        <taxon>Actinomycetota</taxon>
        <taxon>Actinomycetes</taxon>
        <taxon>Streptosporangiales</taxon>
        <taxon>Thermomonosporaceae</taxon>
        <taxon>Actinomadura</taxon>
    </lineage>
</organism>
<reference evidence="3" key="1">
    <citation type="journal article" date="2019" name="Int. J. Syst. Evol. Microbiol.">
        <title>The Global Catalogue of Microorganisms (GCM) 10K type strain sequencing project: providing services to taxonomists for standard genome sequencing and annotation.</title>
        <authorList>
            <consortium name="The Broad Institute Genomics Platform"/>
            <consortium name="The Broad Institute Genome Sequencing Center for Infectious Disease"/>
            <person name="Wu L."/>
            <person name="Ma J."/>
        </authorList>
    </citation>
    <scope>NUCLEOTIDE SEQUENCE [LARGE SCALE GENOMIC DNA]</scope>
    <source>
        <strain evidence="3">JCM 31696</strain>
    </source>
</reference>